<sequence>MGHSERRFALRDRTRANHEKLDTAIGAFENLAAYRRYVTFLGRFRFAMDRVLNDVVWPRDWSWRPTAVSDSIAQDAKDLGLRVTPTETSDVLFDDQSGLLGAIYVLEGSTLGARVLRSRAAALGMTDGFGARHLAVMTRDMSCWQSFLRQLDDVEDFDIECAAQAANAVFDLALRCVETGGLPSPDFKASAY</sequence>
<dbReference type="RefSeq" id="WP_160862942.1">
    <property type="nucleotide sequence ID" value="NZ_WUMK01000039.1"/>
</dbReference>
<accession>A0A6N8SNP7</accession>
<name>A0A6N8SNP7_9HYPH</name>
<dbReference type="Gene3D" id="1.20.910.10">
    <property type="entry name" value="Heme oxygenase-like"/>
    <property type="match status" value="1"/>
</dbReference>
<dbReference type="InterPro" id="IPR016084">
    <property type="entry name" value="Haem_Oase-like_multi-hlx"/>
</dbReference>
<dbReference type="OrthoDB" id="9149607at2"/>
<dbReference type="CDD" id="cd19166">
    <property type="entry name" value="HemeO-bac"/>
    <property type="match status" value="1"/>
</dbReference>
<proteinExistence type="predicted"/>
<evidence type="ECO:0000313" key="2">
    <source>
        <dbReference type="Proteomes" id="UP000435802"/>
    </source>
</evidence>
<reference evidence="1 2" key="1">
    <citation type="submission" date="2019-12" db="EMBL/GenBank/DDBJ databases">
        <title>Shinella kummerowiae sp. nov., a symbiotic bacterium isolated from root nodules of the herbal legume Kummerowia stipulacea.</title>
        <authorList>
            <person name="Gao J."/>
        </authorList>
    </citation>
    <scope>NUCLEOTIDE SEQUENCE [LARGE SCALE GENOMIC DNA]</scope>
    <source>
        <strain evidence="1 2">CCBAU 25048</strain>
    </source>
</reference>
<protein>
    <submittedName>
        <fullName evidence="1">Heme oxygenase</fullName>
    </submittedName>
</protein>
<keyword evidence="2" id="KW-1185">Reference proteome</keyword>
<dbReference type="Proteomes" id="UP000435802">
    <property type="component" value="Unassembled WGS sequence"/>
</dbReference>
<dbReference type="SUPFAM" id="SSF48613">
    <property type="entry name" value="Heme oxygenase-like"/>
    <property type="match status" value="1"/>
</dbReference>
<evidence type="ECO:0000313" key="1">
    <source>
        <dbReference type="EMBL" id="MXN49478.1"/>
    </source>
</evidence>
<comment type="caution">
    <text evidence="1">The sequence shown here is derived from an EMBL/GenBank/DDBJ whole genome shotgun (WGS) entry which is preliminary data.</text>
</comment>
<dbReference type="AlphaFoldDB" id="A0A6N8SNP7"/>
<gene>
    <name evidence="1" type="ORF">GR138_30285</name>
</gene>
<dbReference type="EMBL" id="WUMK01000039">
    <property type="protein sequence ID" value="MXN49478.1"/>
    <property type="molecule type" value="Genomic_DNA"/>
</dbReference>
<organism evidence="1 2">
    <name type="scientific">Shinella kummerowiae</name>
    <dbReference type="NCBI Taxonomy" id="417745"/>
    <lineage>
        <taxon>Bacteria</taxon>
        <taxon>Pseudomonadati</taxon>
        <taxon>Pseudomonadota</taxon>
        <taxon>Alphaproteobacteria</taxon>
        <taxon>Hyphomicrobiales</taxon>
        <taxon>Rhizobiaceae</taxon>
        <taxon>Shinella</taxon>
    </lineage>
</organism>